<proteinExistence type="inferred from homology"/>
<dbReference type="HAMAP" id="MF_00161">
    <property type="entry name" value="LspA"/>
    <property type="match status" value="1"/>
</dbReference>
<evidence type="ECO:0000256" key="5">
    <source>
        <dbReference type="ARBA" id="ARBA00022750"/>
    </source>
</evidence>
<keyword evidence="6 9" id="KW-0378">Hydrolase</keyword>
<dbReference type="NCBIfam" id="TIGR00077">
    <property type="entry name" value="lspA"/>
    <property type="match status" value="1"/>
</dbReference>
<dbReference type="PANTHER" id="PTHR33695:SF1">
    <property type="entry name" value="LIPOPROTEIN SIGNAL PEPTIDASE"/>
    <property type="match status" value="1"/>
</dbReference>
<keyword evidence="7 9" id="KW-1133">Transmembrane helix</keyword>
<organism evidence="12 13">
    <name type="scientific">Corynebacterium argentoratense DSM 44202</name>
    <dbReference type="NCBI Taxonomy" id="1348662"/>
    <lineage>
        <taxon>Bacteria</taxon>
        <taxon>Bacillati</taxon>
        <taxon>Actinomycetota</taxon>
        <taxon>Actinomycetes</taxon>
        <taxon>Mycobacteriales</taxon>
        <taxon>Corynebacteriaceae</taxon>
        <taxon>Corynebacterium</taxon>
    </lineage>
</organism>
<keyword evidence="2 9" id="KW-1003">Cell membrane</keyword>
<comment type="subcellular location">
    <subcellularLocation>
        <location evidence="9">Cell membrane</location>
        <topology evidence="9">Multi-pass membrane protein</topology>
    </subcellularLocation>
</comment>
<dbReference type="InterPro" id="IPR001872">
    <property type="entry name" value="Peptidase_A8"/>
</dbReference>
<feature type="active site" evidence="9">
    <location>
        <position position="145"/>
    </location>
</feature>
<dbReference type="HOGENOM" id="CLU_083252_2_2_11"/>
<feature type="transmembrane region" description="Helical" evidence="9">
    <location>
        <begin position="96"/>
        <end position="115"/>
    </location>
</feature>
<dbReference type="STRING" id="1348662.CARG_06570"/>
<keyword evidence="3 9" id="KW-0645">Protease</keyword>
<comment type="catalytic activity">
    <reaction evidence="9 10">
        <text>Release of signal peptides from bacterial membrane prolipoproteins. Hydrolyzes -Xaa-Yaa-Zaa-|-(S,diacylglyceryl)Cys-, in which Xaa is hydrophobic (preferably Leu), and Yaa (Ala or Ser) and Zaa (Gly or Ala) have small, neutral side chains.</text>
        <dbReference type="EC" id="3.4.23.36"/>
    </reaction>
</comment>
<evidence type="ECO:0000256" key="3">
    <source>
        <dbReference type="ARBA" id="ARBA00022670"/>
    </source>
</evidence>
<evidence type="ECO:0000256" key="1">
    <source>
        <dbReference type="ARBA" id="ARBA00006139"/>
    </source>
</evidence>
<evidence type="ECO:0000256" key="6">
    <source>
        <dbReference type="ARBA" id="ARBA00022801"/>
    </source>
</evidence>
<evidence type="ECO:0000256" key="10">
    <source>
        <dbReference type="RuleBase" id="RU000594"/>
    </source>
</evidence>
<keyword evidence="13" id="KW-1185">Reference proteome</keyword>
<dbReference type="GO" id="GO:0004190">
    <property type="term" value="F:aspartic-type endopeptidase activity"/>
    <property type="evidence" value="ECO:0007669"/>
    <property type="project" value="UniProtKB-UniRule"/>
</dbReference>
<dbReference type="KEGG" id="caz:CARG_06570"/>
<dbReference type="PRINTS" id="PR00781">
    <property type="entry name" value="LIPOSIGPTASE"/>
</dbReference>
<dbReference type="GO" id="GO:0006508">
    <property type="term" value="P:proteolysis"/>
    <property type="evidence" value="ECO:0007669"/>
    <property type="project" value="UniProtKB-KW"/>
</dbReference>
<gene>
    <name evidence="9" type="primary">lspA</name>
    <name evidence="12" type="ORF">CARG_06570</name>
</gene>
<dbReference type="PROSITE" id="PS00855">
    <property type="entry name" value="SPASE_II"/>
    <property type="match status" value="1"/>
</dbReference>
<dbReference type="GO" id="GO:0005886">
    <property type="term" value="C:plasma membrane"/>
    <property type="evidence" value="ECO:0007669"/>
    <property type="project" value="UniProtKB-SubCell"/>
</dbReference>
<evidence type="ECO:0000313" key="13">
    <source>
        <dbReference type="Proteomes" id="UP000016943"/>
    </source>
</evidence>
<comment type="pathway">
    <text evidence="9">Protein modification; lipoprotein biosynthesis (signal peptide cleavage).</text>
</comment>
<dbReference type="Proteomes" id="UP000016943">
    <property type="component" value="Chromosome"/>
</dbReference>
<feature type="transmembrane region" description="Helical" evidence="9">
    <location>
        <begin position="64"/>
        <end position="84"/>
    </location>
</feature>
<dbReference type="PATRIC" id="fig|1348662.3.peg.1288"/>
<protein>
    <recommendedName>
        <fullName evidence="9">Lipoprotein signal peptidase</fullName>
        <ecNumber evidence="9">3.4.23.36</ecNumber>
    </recommendedName>
    <alternativeName>
        <fullName evidence="9">Prolipoprotein signal peptidase</fullName>
    </alternativeName>
    <alternativeName>
        <fullName evidence="9">Signal peptidase II</fullName>
        <shortName evidence="9">SPase II</shortName>
    </alternativeName>
</protein>
<evidence type="ECO:0000256" key="8">
    <source>
        <dbReference type="ARBA" id="ARBA00023136"/>
    </source>
</evidence>
<dbReference type="eggNOG" id="COG0597">
    <property type="taxonomic scope" value="Bacteria"/>
</dbReference>
<accession>U3GXW5</accession>
<keyword evidence="8 9" id="KW-0472">Membrane</keyword>
<evidence type="ECO:0000313" key="12">
    <source>
        <dbReference type="EMBL" id="AGU15438.1"/>
    </source>
</evidence>
<feature type="active site" evidence="9">
    <location>
        <position position="131"/>
    </location>
</feature>
<evidence type="ECO:0000256" key="11">
    <source>
        <dbReference type="RuleBase" id="RU004181"/>
    </source>
</evidence>
<name>U3GXW5_9CORY</name>
<keyword evidence="5 9" id="KW-0064">Aspartyl protease</keyword>
<feature type="transmembrane region" description="Helical" evidence="9">
    <location>
        <begin position="135"/>
        <end position="157"/>
    </location>
</feature>
<evidence type="ECO:0000256" key="9">
    <source>
        <dbReference type="HAMAP-Rule" id="MF_00161"/>
    </source>
</evidence>
<reference evidence="12 13" key="1">
    <citation type="journal article" date="2013" name="Genome Announc.">
        <title>Whole-Genome Sequence of the Clinical Strain Corynebacterium argentoratense DSM 44202, Isolated from a Human Throat Specimen.</title>
        <authorList>
            <person name="Bomholt C."/>
            <person name="Glaub A."/>
            <person name="Gravermann K."/>
            <person name="Albersmeier A."/>
            <person name="Brinkrolf K."/>
            <person name="Ruckert C."/>
            <person name="Tauch A."/>
        </authorList>
    </citation>
    <scope>NUCLEOTIDE SEQUENCE [LARGE SCALE GENOMIC DNA]</scope>
    <source>
        <strain evidence="12">DSM 44202</strain>
    </source>
</reference>
<dbReference type="AlphaFoldDB" id="U3GXW5"/>
<dbReference type="Pfam" id="PF01252">
    <property type="entry name" value="Peptidase_A8"/>
    <property type="match status" value="1"/>
</dbReference>
<comment type="function">
    <text evidence="9 10">This protein specifically catalyzes the removal of signal peptides from prolipoproteins.</text>
</comment>
<dbReference type="UniPathway" id="UPA00665"/>
<dbReference type="EC" id="3.4.23.36" evidence="9"/>
<evidence type="ECO:0000256" key="4">
    <source>
        <dbReference type="ARBA" id="ARBA00022692"/>
    </source>
</evidence>
<comment type="caution">
    <text evidence="9">Lacks conserved residue(s) required for the propagation of feature annotation.</text>
</comment>
<dbReference type="EMBL" id="CP006365">
    <property type="protein sequence ID" value="AGU15438.1"/>
    <property type="molecule type" value="Genomic_DNA"/>
</dbReference>
<comment type="similarity">
    <text evidence="1 9 11">Belongs to the peptidase A8 family.</text>
</comment>
<dbReference type="PANTHER" id="PTHR33695">
    <property type="entry name" value="LIPOPROTEIN SIGNAL PEPTIDASE"/>
    <property type="match status" value="1"/>
</dbReference>
<evidence type="ECO:0000256" key="2">
    <source>
        <dbReference type="ARBA" id="ARBA00022475"/>
    </source>
</evidence>
<keyword evidence="4 9" id="KW-0812">Transmembrane</keyword>
<evidence type="ECO:0000256" key="7">
    <source>
        <dbReference type="ARBA" id="ARBA00022989"/>
    </source>
</evidence>
<sequence>MNSTRPHTRSLLAAIAAVVAADQLSKAVVLATLEPGQPLYLIGDWFRFYLLFNSGAAFSMGENLTPVFTAIQLFFGIGITIVILRGKVSRIFGRPDAIAGLGLALIAGGALGNVIDRLFRAPGFFVGHVVDFISVGSFAVFNLADSAITIGVALIVLRSIMEAK</sequence>